<comment type="caution">
    <text evidence="2">The sequence shown here is derived from an EMBL/GenBank/DDBJ whole genome shotgun (WGS) entry which is preliminary data.</text>
</comment>
<sequence length="113" mass="12096">MPRLFTLLVLLLSLIAQPLAFAHAKLVPEGADDLAHSMLHWAGEAHHHDAGDIQLDDSEASAAHMGEHHCCTLALPAEPLEFAAELPHEALPLSAHTAAPTPYLDGLLRPPRA</sequence>
<keyword evidence="1" id="KW-0732">Signal</keyword>
<feature type="signal peptide" evidence="1">
    <location>
        <begin position="1"/>
        <end position="22"/>
    </location>
</feature>
<proteinExistence type="predicted"/>
<accession>A0A840S0F0</accession>
<reference evidence="2 3" key="1">
    <citation type="submission" date="2020-08" db="EMBL/GenBank/DDBJ databases">
        <title>Genomic Encyclopedia of Type Strains, Phase IV (KMG-IV): sequencing the most valuable type-strain genomes for metagenomic binning, comparative biology and taxonomic classification.</title>
        <authorList>
            <person name="Goeker M."/>
        </authorList>
    </citation>
    <scope>NUCLEOTIDE SEQUENCE [LARGE SCALE GENOMIC DNA]</scope>
    <source>
        <strain evidence="2 3">DSM 23958</strain>
    </source>
</reference>
<name>A0A840S0F0_9BURK</name>
<dbReference type="AlphaFoldDB" id="A0A840S0F0"/>
<dbReference type="EMBL" id="JACHHO010000001">
    <property type="protein sequence ID" value="MBB5202982.1"/>
    <property type="molecule type" value="Genomic_DNA"/>
</dbReference>
<dbReference type="RefSeq" id="WP_138857929.1">
    <property type="nucleotide sequence ID" value="NZ_CP040709.1"/>
</dbReference>
<evidence type="ECO:0000313" key="2">
    <source>
        <dbReference type="EMBL" id="MBB5202982.1"/>
    </source>
</evidence>
<organism evidence="2 3">
    <name type="scientific">Inhella inkyongensis</name>
    <dbReference type="NCBI Taxonomy" id="392593"/>
    <lineage>
        <taxon>Bacteria</taxon>
        <taxon>Pseudomonadati</taxon>
        <taxon>Pseudomonadota</taxon>
        <taxon>Betaproteobacteria</taxon>
        <taxon>Burkholderiales</taxon>
        <taxon>Sphaerotilaceae</taxon>
        <taxon>Inhella</taxon>
    </lineage>
</organism>
<protein>
    <recommendedName>
        <fullName evidence="4">DUF2946 domain-containing protein</fullName>
    </recommendedName>
</protein>
<keyword evidence="3" id="KW-1185">Reference proteome</keyword>
<evidence type="ECO:0008006" key="4">
    <source>
        <dbReference type="Google" id="ProtNLM"/>
    </source>
</evidence>
<evidence type="ECO:0000313" key="3">
    <source>
        <dbReference type="Proteomes" id="UP000554837"/>
    </source>
</evidence>
<evidence type="ECO:0000256" key="1">
    <source>
        <dbReference type="SAM" id="SignalP"/>
    </source>
</evidence>
<dbReference type="Proteomes" id="UP000554837">
    <property type="component" value="Unassembled WGS sequence"/>
</dbReference>
<gene>
    <name evidence="2" type="ORF">HNQ51_000275</name>
</gene>
<dbReference type="OrthoDB" id="8811923at2"/>
<feature type="chain" id="PRO_5032854260" description="DUF2946 domain-containing protein" evidence="1">
    <location>
        <begin position="23"/>
        <end position="113"/>
    </location>
</feature>